<evidence type="ECO:0000256" key="14">
    <source>
        <dbReference type="ARBA" id="ARBA00052505"/>
    </source>
</evidence>
<dbReference type="PROSITE" id="PS50056">
    <property type="entry name" value="TYR_PHOSPHATASE_2"/>
    <property type="match status" value="1"/>
</dbReference>
<gene>
    <name evidence="20" type="ORF">NP493_463g02059</name>
</gene>
<evidence type="ECO:0000256" key="5">
    <source>
        <dbReference type="ARBA" id="ARBA00022912"/>
    </source>
</evidence>
<comment type="catalytic activity">
    <reaction evidence="14">
        <text>1,2-dibutyryl-sn-glycero-3-phospho-(1D-myo-inositol-5-phosphate) + H2O = 1,2-dibutyryl-sn-glycero-3-phospho-(1D-myo-inositol) + phosphate</text>
        <dbReference type="Rhea" id="RHEA:42584"/>
        <dbReference type="ChEBI" id="CHEBI:15377"/>
        <dbReference type="ChEBI" id="CHEBI:43474"/>
        <dbReference type="ChEBI" id="CHEBI:82605"/>
        <dbReference type="ChEBI" id="CHEBI:82606"/>
    </reaction>
    <physiologicalReaction direction="left-to-right" evidence="14">
        <dbReference type="Rhea" id="RHEA:42585"/>
    </physiologicalReaction>
</comment>
<dbReference type="GO" id="GO:0004439">
    <property type="term" value="F:phosphatidylinositol-4,5-bisphosphate 5-phosphatase activity"/>
    <property type="evidence" value="ECO:0007669"/>
    <property type="project" value="TreeGrafter"/>
</dbReference>
<evidence type="ECO:0000256" key="8">
    <source>
        <dbReference type="ARBA" id="ARBA00023209"/>
    </source>
</evidence>
<dbReference type="PROSITE" id="PS50054">
    <property type="entry name" value="TYR_PHOSPHATASE_DUAL"/>
    <property type="match status" value="1"/>
</dbReference>
<dbReference type="GO" id="GO:0004721">
    <property type="term" value="F:phosphoprotein phosphatase activity"/>
    <property type="evidence" value="ECO:0007669"/>
    <property type="project" value="UniProtKB-KW"/>
</dbReference>
<evidence type="ECO:0000256" key="2">
    <source>
        <dbReference type="ARBA" id="ARBA00005189"/>
    </source>
</evidence>
<comment type="subcellular location">
    <subcellularLocation>
        <location evidence="1">Membrane</location>
    </subcellularLocation>
</comment>
<keyword evidence="8" id="KW-0594">Phospholipid biosynthesis</keyword>
<comment type="catalytic activity">
    <reaction evidence="15">
        <text>1,2-di-(9Z-octadecenoyl)-sn-glycero-3-phospho-(1'-sn-glycerol-3'-phosphate) + H2O = 1,2-di-(9Z-octadecenoyl)-sn-glycero-3-phospho-(1'-sn-glycerol) + phosphate</text>
        <dbReference type="Rhea" id="RHEA:42304"/>
        <dbReference type="ChEBI" id="CHEBI:15377"/>
        <dbReference type="ChEBI" id="CHEBI:43474"/>
        <dbReference type="ChEBI" id="CHEBI:75163"/>
        <dbReference type="ChEBI" id="CHEBI:78907"/>
    </reaction>
    <physiologicalReaction direction="left-to-right" evidence="15">
        <dbReference type="Rhea" id="RHEA:42305"/>
    </physiologicalReaction>
</comment>
<evidence type="ECO:0000256" key="1">
    <source>
        <dbReference type="ARBA" id="ARBA00004370"/>
    </source>
</evidence>
<dbReference type="InterPro" id="IPR003595">
    <property type="entry name" value="Tyr_Pase_cat"/>
</dbReference>
<keyword evidence="6" id="KW-0443">Lipid metabolism</keyword>
<dbReference type="EMBL" id="JAODUO010000463">
    <property type="protein sequence ID" value="KAK2179994.1"/>
    <property type="molecule type" value="Genomic_DNA"/>
</dbReference>
<evidence type="ECO:0000313" key="20">
    <source>
        <dbReference type="EMBL" id="KAK2179994.1"/>
    </source>
</evidence>
<dbReference type="InterPro" id="IPR029021">
    <property type="entry name" value="Prot-tyrosine_phosphatase-like"/>
</dbReference>
<dbReference type="CDD" id="cd14524">
    <property type="entry name" value="PTPMT1"/>
    <property type="match status" value="1"/>
</dbReference>
<evidence type="ECO:0000256" key="15">
    <source>
        <dbReference type="ARBA" id="ARBA00052632"/>
    </source>
</evidence>
<reference evidence="20" key="1">
    <citation type="journal article" date="2023" name="Mol. Biol. Evol.">
        <title>Third-Generation Sequencing Reveals the Adaptive Role of the Epigenome in Three Deep-Sea Polychaetes.</title>
        <authorList>
            <person name="Perez M."/>
            <person name="Aroh O."/>
            <person name="Sun Y."/>
            <person name="Lan Y."/>
            <person name="Juniper S.K."/>
            <person name="Young C.R."/>
            <person name="Angers B."/>
            <person name="Qian P.Y."/>
        </authorList>
    </citation>
    <scope>NUCLEOTIDE SEQUENCE</scope>
    <source>
        <strain evidence="20">R07B-5</strain>
    </source>
</reference>
<dbReference type="PANTHER" id="PTHR46712:SF1">
    <property type="entry name" value="PHOSPHATIDYLGLYCEROPHOSPHATASE AND PROTEIN-TYROSINE PHOSPHATASE 1"/>
    <property type="match status" value="1"/>
</dbReference>
<keyword evidence="21" id="KW-1185">Reference proteome</keyword>
<evidence type="ECO:0000256" key="4">
    <source>
        <dbReference type="ARBA" id="ARBA00022801"/>
    </source>
</evidence>
<organism evidence="20 21">
    <name type="scientific">Ridgeia piscesae</name>
    <name type="common">Tubeworm</name>
    <dbReference type="NCBI Taxonomy" id="27915"/>
    <lineage>
        <taxon>Eukaryota</taxon>
        <taxon>Metazoa</taxon>
        <taxon>Spiralia</taxon>
        <taxon>Lophotrochozoa</taxon>
        <taxon>Annelida</taxon>
        <taxon>Polychaeta</taxon>
        <taxon>Sedentaria</taxon>
        <taxon>Canalipalpata</taxon>
        <taxon>Sabellida</taxon>
        <taxon>Siboglinidae</taxon>
        <taxon>Ridgeia</taxon>
    </lineage>
</organism>
<comment type="catalytic activity">
    <reaction evidence="13">
        <text>a 1-acyl-2-hexanoyl-sn-glycero-3-phospho-(1D-myo-inositol-5-phosphate) + H2O = a 1-acyl-2-hexanoyl-sn-glycero-3-phospho-(1D-myo-inositol) + phosphate</text>
        <dbReference type="Rhea" id="RHEA:42320"/>
        <dbReference type="ChEBI" id="CHEBI:15377"/>
        <dbReference type="ChEBI" id="CHEBI:43474"/>
        <dbReference type="ChEBI" id="CHEBI:78930"/>
        <dbReference type="ChEBI" id="CHEBI:78931"/>
    </reaction>
    <physiologicalReaction direction="left-to-right" evidence="13">
        <dbReference type="Rhea" id="RHEA:42321"/>
    </physiologicalReaction>
</comment>
<evidence type="ECO:0000256" key="6">
    <source>
        <dbReference type="ARBA" id="ARBA00023098"/>
    </source>
</evidence>
<evidence type="ECO:0000256" key="7">
    <source>
        <dbReference type="ARBA" id="ARBA00023136"/>
    </source>
</evidence>
<dbReference type="InterPro" id="IPR000387">
    <property type="entry name" value="Tyr_Pase_dom"/>
</dbReference>
<evidence type="ECO:0000256" key="3">
    <source>
        <dbReference type="ARBA" id="ARBA00022516"/>
    </source>
</evidence>
<feature type="domain" description="Tyrosine-protein phosphatase" evidence="18">
    <location>
        <begin position="25"/>
        <end position="176"/>
    </location>
</feature>
<protein>
    <recommendedName>
        <fullName evidence="17">Phosphatidylglycerophosphatase and protein-tyrosine phosphatase 1</fullName>
        <ecNumber evidence="11">3.1.3.27</ecNumber>
    </recommendedName>
</protein>
<keyword evidence="5" id="KW-0904">Protein phosphatase</keyword>
<dbReference type="GO" id="GO:0005737">
    <property type="term" value="C:cytoplasm"/>
    <property type="evidence" value="ECO:0007669"/>
    <property type="project" value="UniProtKB-ARBA"/>
</dbReference>
<evidence type="ECO:0000256" key="13">
    <source>
        <dbReference type="ARBA" id="ARBA00051818"/>
    </source>
</evidence>
<evidence type="ECO:0000256" key="17">
    <source>
        <dbReference type="ARBA" id="ARBA00069309"/>
    </source>
</evidence>
<feature type="domain" description="Tyrosine specific protein phosphatases" evidence="19">
    <location>
        <begin position="97"/>
        <end position="165"/>
    </location>
</feature>
<evidence type="ECO:0000256" key="9">
    <source>
        <dbReference type="ARBA" id="ARBA00023264"/>
    </source>
</evidence>
<dbReference type="InterPro" id="IPR042165">
    <property type="entry name" value="PTPMT1"/>
</dbReference>
<dbReference type="SMART" id="SM00195">
    <property type="entry name" value="DSPc"/>
    <property type="match status" value="1"/>
</dbReference>
<dbReference type="GO" id="GO:0016020">
    <property type="term" value="C:membrane"/>
    <property type="evidence" value="ECO:0007669"/>
    <property type="project" value="UniProtKB-SubCell"/>
</dbReference>
<dbReference type="PROSITE" id="PS00383">
    <property type="entry name" value="TYR_PHOSPHATASE_1"/>
    <property type="match status" value="1"/>
</dbReference>
<evidence type="ECO:0000256" key="12">
    <source>
        <dbReference type="ARBA" id="ARBA00050944"/>
    </source>
</evidence>
<dbReference type="GO" id="GO:0008654">
    <property type="term" value="P:phospholipid biosynthetic process"/>
    <property type="evidence" value="ECO:0007669"/>
    <property type="project" value="UniProtKB-KW"/>
</dbReference>
<accession>A0AAD9NUL4</accession>
<evidence type="ECO:0000256" key="16">
    <source>
        <dbReference type="ARBA" id="ARBA00052780"/>
    </source>
</evidence>
<dbReference type="SMART" id="SM00404">
    <property type="entry name" value="PTPc_motif"/>
    <property type="match status" value="1"/>
</dbReference>
<dbReference type="AlphaFoldDB" id="A0AAD9NUL4"/>
<evidence type="ECO:0000259" key="19">
    <source>
        <dbReference type="PROSITE" id="PS50056"/>
    </source>
</evidence>
<dbReference type="InterPro" id="IPR016130">
    <property type="entry name" value="Tyr_Pase_AS"/>
</dbReference>
<dbReference type="FunFam" id="3.90.190.10:FF:000060">
    <property type="entry name" value="Phosphatidylglycerophosphatase and protein-tyrosine phosphatase 1"/>
    <property type="match status" value="1"/>
</dbReference>
<proteinExistence type="predicted"/>
<comment type="pathway">
    <text evidence="2">Lipid metabolism.</text>
</comment>
<comment type="caution">
    <text evidence="20">The sequence shown here is derived from an EMBL/GenBank/DDBJ whole genome shotgun (WGS) entry which is preliminary data.</text>
</comment>
<dbReference type="InterPro" id="IPR044596">
    <property type="entry name" value="PTPMT1-like"/>
</dbReference>
<comment type="catalytic activity">
    <reaction evidence="16">
        <text>1,2-dioctanoyl-sn-glycero-3-phospho-(1D-myo-inositol-5-phosphate) + H2O = 1,2-dioctanoyl-sn-glycero-3-phospho-(1D-myo-inositol) + phosphate</text>
        <dbReference type="Rhea" id="RHEA:42308"/>
        <dbReference type="ChEBI" id="CHEBI:15377"/>
        <dbReference type="ChEBI" id="CHEBI:43474"/>
        <dbReference type="ChEBI" id="CHEBI:65221"/>
        <dbReference type="ChEBI" id="CHEBI:78911"/>
    </reaction>
    <physiologicalReaction direction="left-to-right" evidence="16">
        <dbReference type="Rhea" id="RHEA:42309"/>
    </physiologicalReaction>
</comment>
<dbReference type="Gene3D" id="3.90.190.10">
    <property type="entry name" value="Protein tyrosine phosphatase superfamily"/>
    <property type="match status" value="1"/>
</dbReference>
<dbReference type="GO" id="GO:0008962">
    <property type="term" value="F:phosphatidylglycerophosphatase activity"/>
    <property type="evidence" value="ECO:0007669"/>
    <property type="project" value="UniProtKB-EC"/>
</dbReference>
<dbReference type="InterPro" id="IPR020422">
    <property type="entry name" value="TYR_PHOSPHATASE_DUAL_dom"/>
</dbReference>
<keyword evidence="9" id="KW-1208">Phospholipid metabolism</keyword>
<name>A0AAD9NUL4_RIDPI</name>
<dbReference type="InterPro" id="IPR000340">
    <property type="entry name" value="Dual-sp_phosphatase_cat-dom"/>
</dbReference>
<keyword evidence="7" id="KW-0472">Membrane</keyword>
<comment type="pathway">
    <text evidence="10">Phospholipid metabolism; phosphatidylglycerol biosynthesis; phosphatidylglycerol from CDP-diacylglycerol: step 2/2.</text>
</comment>
<keyword evidence="4" id="KW-0378">Hydrolase</keyword>
<dbReference type="EC" id="3.1.3.27" evidence="11"/>
<keyword evidence="3" id="KW-0444">Lipid biosynthesis</keyword>
<dbReference type="Proteomes" id="UP001209878">
    <property type="component" value="Unassembled WGS sequence"/>
</dbReference>
<evidence type="ECO:0000313" key="21">
    <source>
        <dbReference type="Proteomes" id="UP001209878"/>
    </source>
</evidence>
<evidence type="ECO:0000256" key="11">
    <source>
        <dbReference type="ARBA" id="ARBA00024224"/>
    </source>
</evidence>
<dbReference type="SUPFAM" id="SSF52799">
    <property type="entry name" value="(Phosphotyrosine protein) phosphatases II"/>
    <property type="match status" value="1"/>
</dbReference>
<dbReference type="Pfam" id="PF00782">
    <property type="entry name" value="DSPc"/>
    <property type="match status" value="1"/>
</dbReference>
<comment type="catalytic activity">
    <reaction evidence="12">
        <text>a 1,2-diacyl-sn-glycero-3-phospho-(1'-sn-glycero-3'-phosphate) + H2O = a 1,2-diacyl-sn-glycero-3-phospho-(1'-sn-glycerol) + phosphate</text>
        <dbReference type="Rhea" id="RHEA:33751"/>
        <dbReference type="ChEBI" id="CHEBI:15377"/>
        <dbReference type="ChEBI" id="CHEBI:43474"/>
        <dbReference type="ChEBI" id="CHEBI:60110"/>
        <dbReference type="ChEBI" id="CHEBI:64716"/>
        <dbReference type="EC" id="3.1.3.27"/>
    </reaction>
    <physiologicalReaction direction="left-to-right" evidence="12">
        <dbReference type="Rhea" id="RHEA:33752"/>
    </physiologicalReaction>
</comment>
<sequence length="180" mass="20660">MLARAFFYPTLTYNIVLEKLSCRQWYNRIDETVILGALPFRSITQKLVQDEGVRGVITMNEDFELKRFVNTDTEWDSVGVKRLQLSTVDLVGSPTQAQVHAGIEFIQENAKNGHSVYVHCKAGRTRSATLVACYLMKKHLWRPEEAVEYIRAERPHILLRKAQWQTINTFYSDIAGPLAS</sequence>
<evidence type="ECO:0000256" key="10">
    <source>
        <dbReference type="ARBA" id="ARBA00024192"/>
    </source>
</evidence>
<dbReference type="PANTHER" id="PTHR46712">
    <property type="entry name" value="PHOSPHATIDYLGLYCEROPHOSPHATASE AND PROTEIN-TYROSINE PHOSPHATASE 1"/>
    <property type="match status" value="1"/>
</dbReference>
<evidence type="ECO:0000259" key="18">
    <source>
        <dbReference type="PROSITE" id="PS50054"/>
    </source>
</evidence>